<accession>A0A1F8GP05</accession>
<evidence type="ECO:0000313" key="3">
    <source>
        <dbReference type="Proteomes" id="UP000178444"/>
    </source>
</evidence>
<evidence type="ECO:0000256" key="1">
    <source>
        <dbReference type="SAM" id="Phobius"/>
    </source>
</evidence>
<dbReference type="AlphaFoldDB" id="A0A1F8GP05"/>
<sequence>MLREAEMSFINRLAWVTVFAIALVMMMAVVVKISDDSAETSCSTEYVETANAYVVTFCDEKQQKVVYRHGPSTVSLVPNDMASTGLVADLESGRRKAYAKWPDLRLADADAEARAMAIPPEPISEPILVR</sequence>
<organism evidence="2 3">
    <name type="scientific">Candidatus Yanofskybacteria bacterium RIFCSPLOWO2_01_FULL_49_17</name>
    <dbReference type="NCBI Taxonomy" id="1802700"/>
    <lineage>
        <taxon>Bacteria</taxon>
        <taxon>Candidatus Yanofskyibacteriota</taxon>
    </lineage>
</organism>
<name>A0A1F8GP05_9BACT</name>
<keyword evidence="1" id="KW-0812">Transmembrane</keyword>
<proteinExistence type="predicted"/>
<comment type="caution">
    <text evidence="2">The sequence shown here is derived from an EMBL/GenBank/DDBJ whole genome shotgun (WGS) entry which is preliminary data.</text>
</comment>
<protein>
    <submittedName>
        <fullName evidence="2">Uncharacterized protein</fullName>
    </submittedName>
</protein>
<keyword evidence="1" id="KW-0472">Membrane</keyword>
<feature type="transmembrane region" description="Helical" evidence="1">
    <location>
        <begin position="12"/>
        <end position="31"/>
    </location>
</feature>
<reference evidence="2 3" key="1">
    <citation type="journal article" date="2016" name="Nat. Commun.">
        <title>Thousands of microbial genomes shed light on interconnected biogeochemical processes in an aquifer system.</title>
        <authorList>
            <person name="Anantharaman K."/>
            <person name="Brown C.T."/>
            <person name="Hug L.A."/>
            <person name="Sharon I."/>
            <person name="Castelle C.J."/>
            <person name="Probst A.J."/>
            <person name="Thomas B.C."/>
            <person name="Singh A."/>
            <person name="Wilkins M.J."/>
            <person name="Karaoz U."/>
            <person name="Brodie E.L."/>
            <person name="Williams K.H."/>
            <person name="Hubbard S.S."/>
            <person name="Banfield J.F."/>
        </authorList>
    </citation>
    <scope>NUCLEOTIDE SEQUENCE [LARGE SCALE GENOMIC DNA]</scope>
</reference>
<gene>
    <name evidence="2" type="ORF">A2941_00180</name>
</gene>
<dbReference type="Proteomes" id="UP000178444">
    <property type="component" value="Unassembled WGS sequence"/>
</dbReference>
<evidence type="ECO:0000313" key="2">
    <source>
        <dbReference type="EMBL" id="OGN27103.1"/>
    </source>
</evidence>
<keyword evidence="1" id="KW-1133">Transmembrane helix</keyword>
<dbReference type="EMBL" id="MGKO01000016">
    <property type="protein sequence ID" value="OGN27103.1"/>
    <property type="molecule type" value="Genomic_DNA"/>
</dbReference>